<accession>A0A381W5D8</accession>
<evidence type="ECO:0000256" key="1">
    <source>
        <dbReference type="SAM" id="Phobius"/>
    </source>
</evidence>
<protein>
    <recommendedName>
        <fullName evidence="3">Tetratricopeptide repeat-like domain-containing protein</fullName>
    </recommendedName>
</protein>
<sequence length="509" mass="58837">MRISFQHFSGLRIFFIFIFAISSSCVYYNTFYNAKKYFKDAENIRLENENKSLPVNAQTAYTKVIEKCDIVLDKYPDSDYVNSALLLSGQAHYHKEEYSSANQKMKQLQESADPNFIQQAKFWIALIKWKKGKIQPCIDELNNLLNDKLFSITPTVIHLYLADIHIELKEVETALFHLEAAAGNTVERTEKGRIYQRLSELAFNREEYGRALNAYEQVIKNSLVKKLKQYAHLQIAKIHRLTGNYETAVKKIKSLLIDEEFKDLFGALELELVKIYDLKNETEASEERLHSIIKDYSSTEISSEAYFMLGKRSIKESWNLKGAKDYFEKSNKESRKSPFIKESQEIIQKIDQYLAAEKLIYGSKDTLSKTPHDSLKIMGDQNIDSLSVNIVKNDESANSLMLMSELEAFQFNNLDSAVVHLNTFVKEFSDHDLYPKAVYMLYYMQNSKGDTSIADSMGNILTSQFSNTEFAETVRKDLGIEKNKTKSEYLFSVAENLWYFHNQENALDT</sequence>
<feature type="transmembrane region" description="Helical" evidence="1">
    <location>
        <begin position="12"/>
        <end position="30"/>
    </location>
</feature>
<proteinExistence type="predicted"/>
<dbReference type="EMBL" id="UINC01010767">
    <property type="protein sequence ID" value="SVA47780.1"/>
    <property type="molecule type" value="Genomic_DNA"/>
</dbReference>
<feature type="non-terminal residue" evidence="2">
    <location>
        <position position="509"/>
    </location>
</feature>
<evidence type="ECO:0008006" key="3">
    <source>
        <dbReference type="Google" id="ProtNLM"/>
    </source>
</evidence>
<organism evidence="2">
    <name type="scientific">marine metagenome</name>
    <dbReference type="NCBI Taxonomy" id="408172"/>
    <lineage>
        <taxon>unclassified sequences</taxon>
        <taxon>metagenomes</taxon>
        <taxon>ecological metagenomes</taxon>
    </lineage>
</organism>
<keyword evidence="1" id="KW-1133">Transmembrane helix</keyword>
<dbReference type="Gene3D" id="1.25.40.10">
    <property type="entry name" value="Tetratricopeptide repeat domain"/>
    <property type="match status" value="4"/>
</dbReference>
<dbReference type="SUPFAM" id="SSF48452">
    <property type="entry name" value="TPR-like"/>
    <property type="match status" value="1"/>
</dbReference>
<evidence type="ECO:0000313" key="2">
    <source>
        <dbReference type="EMBL" id="SVA47780.1"/>
    </source>
</evidence>
<keyword evidence="1" id="KW-0472">Membrane</keyword>
<name>A0A381W5D8_9ZZZZ</name>
<gene>
    <name evidence="2" type="ORF">METZ01_LOCUS100634</name>
</gene>
<dbReference type="AlphaFoldDB" id="A0A381W5D8"/>
<keyword evidence="1" id="KW-0812">Transmembrane</keyword>
<dbReference type="InterPro" id="IPR011990">
    <property type="entry name" value="TPR-like_helical_dom_sf"/>
</dbReference>
<dbReference type="PROSITE" id="PS51257">
    <property type="entry name" value="PROKAR_LIPOPROTEIN"/>
    <property type="match status" value="1"/>
</dbReference>
<reference evidence="2" key="1">
    <citation type="submission" date="2018-05" db="EMBL/GenBank/DDBJ databases">
        <authorList>
            <person name="Lanie J.A."/>
            <person name="Ng W.-L."/>
            <person name="Kazmierczak K.M."/>
            <person name="Andrzejewski T.M."/>
            <person name="Davidsen T.M."/>
            <person name="Wayne K.J."/>
            <person name="Tettelin H."/>
            <person name="Glass J.I."/>
            <person name="Rusch D."/>
            <person name="Podicherti R."/>
            <person name="Tsui H.-C.T."/>
            <person name="Winkler M.E."/>
        </authorList>
    </citation>
    <scope>NUCLEOTIDE SEQUENCE</scope>
</reference>